<evidence type="ECO:0000259" key="11">
    <source>
        <dbReference type="PROSITE" id="PS51044"/>
    </source>
</evidence>
<feature type="compositionally biased region" description="Low complexity" evidence="9">
    <location>
        <begin position="436"/>
        <end position="449"/>
    </location>
</feature>
<keyword evidence="13" id="KW-0436">Ligase</keyword>
<feature type="compositionally biased region" description="Acidic residues" evidence="9">
    <location>
        <begin position="455"/>
        <end position="466"/>
    </location>
</feature>
<evidence type="ECO:0000259" key="12">
    <source>
        <dbReference type="PROSITE" id="PS51466"/>
    </source>
</evidence>
<dbReference type="PANTHER" id="PTHR10782:SF4">
    <property type="entry name" value="TONALLI, ISOFORM E"/>
    <property type="match status" value="1"/>
</dbReference>
<keyword evidence="6" id="KW-0833">Ubl conjugation pathway</keyword>
<name>A0A9P5D1Z1_9HYPO</name>
<keyword evidence="4" id="KW-0479">Metal-binding</keyword>
<proteinExistence type="inferred from homology"/>
<dbReference type="Pfam" id="PF02891">
    <property type="entry name" value="zf-MIZ"/>
    <property type="match status" value="1"/>
</dbReference>
<dbReference type="InterPro" id="IPR038654">
    <property type="entry name" value="PINIT_sf"/>
</dbReference>
<dbReference type="PANTHER" id="PTHR10782">
    <property type="entry name" value="ZINC FINGER MIZ DOMAIN-CONTAINING PROTEIN"/>
    <property type="match status" value="1"/>
</dbReference>
<organism evidence="13 14">
    <name type="scientific">Geosmithia morbida</name>
    <dbReference type="NCBI Taxonomy" id="1094350"/>
    <lineage>
        <taxon>Eukaryota</taxon>
        <taxon>Fungi</taxon>
        <taxon>Dikarya</taxon>
        <taxon>Ascomycota</taxon>
        <taxon>Pezizomycotina</taxon>
        <taxon>Sordariomycetes</taxon>
        <taxon>Hypocreomycetidae</taxon>
        <taxon>Hypocreales</taxon>
        <taxon>Bionectriaceae</taxon>
        <taxon>Geosmithia</taxon>
    </lineage>
</organism>
<evidence type="ECO:0000256" key="2">
    <source>
        <dbReference type="ARBA" id="ARBA00005383"/>
    </source>
</evidence>
<keyword evidence="7" id="KW-0862">Zinc</keyword>
<dbReference type="GeneID" id="55969319"/>
<dbReference type="GO" id="GO:0008270">
    <property type="term" value="F:zinc ion binding"/>
    <property type="evidence" value="ECO:0007669"/>
    <property type="project" value="UniProtKB-KW"/>
</dbReference>
<keyword evidence="14" id="KW-1185">Reference proteome</keyword>
<dbReference type="InterPro" id="IPR031141">
    <property type="entry name" value="SIZ1/2_SP-RING"/>
</dbReference>
<evidence type="ECO:0000256" key="9">
    <source>
        <dbReference type="SAM" id="MobiDB-lite"/>
    </source>
</evidence>
<dbReference type="Pfam" id="PF14324">
    <property type="entry name" value="PINIT"/>
    <property type="match status" value="1"/>
</dbReference>
<dbReference type="GO" id="GO:0000785">
    <property type="term" value="C:chromatin"/>
    <property type="evidence" value="ECO:0007669"/>
    <property type="project" value="TreeGrafter"/>
</dbReference>
<dbReference type="Gene3D" id="3.30.40.10">
    <property type="entry name" value="Zinc/RING finger domain, C3HC4 (zinc finger)"/>
    <property type="match status" value="1"/>
</dbReference>
<dbReference type="InterPro" id="IPR003034">
    <property type="entry name" value="SAP_dom"/>
</dbReference>
<evidence type="ECO:0000256" key="7">
    <source>
        <dbReference type="ARBA" id="ARBA00022833"/>
    </source>
</evidence>
<dbReference type="Gene3D" id="2.60.120.780">
    <property type="entry name" value="PINIT domain"/>
    <property type="match status" value="1"/>
</dbReference>
<feature type="domain" description="SP-RING-type" evidence="11">
    <location>
        <begin position="327"/>
        <end position="412"/>
    </location>
</feature>
<dbReference type="PROSITE" id="PS51044">
    <property type="entry name" value="ZF_SP_RING"/>
    <property type="match status" value="1"/>
</dbReference>
<dbReference type="AlphaFoldDB" id="A0A9P5D1Z1"/>
<comment type="pathway">
    <text evidence="1">Protein modification; protein sumoylation.</text>
</comment>
<evidence type="ECO:0000256" key="8">
    <source>
        <dbReference type="PROSITE-ProRule" id="PRU00452"/>
    </source>
</evidence>
<dbReference type="PROSITE" id="PS50800">
    <property type="entry name" value="SAP"/>
    <property type="match status" value="1"/>
</dbReference>
<dbReference type="RefSeq" id="XP_035318942.1">
    <property type="nucleotide sequence ID" value="XM_035465067.1"/>
</dbReference>
<evidence type="ECO:0000259" key="10">
    <source>
        <dbReference type="PROSITE" id="PS50800"/>
    </source>
</evidence>
<comment type="caution">
    <text evidence="13">The sequence shown here is derived from an EMBL/GenBank/DDBJ whole genome shotgun (WGS) entry which is preliminary data.</text>
</comment>
<dbReference type="InterPro" id="IPR023321">
    <property type="entry name" value="PINIT"/>
</dbReference>
<dbReference type="Pfam" id="PF02037">
    <property type="entry name" value="SAP"/>
    <property type="match status" value="1"/>
</dbReference>
<evidence type="ECO:0000256" key="4">
    <source>
        <dbReference type="ARBA" id="ARBA00022723"/>
    </source>
</evidence>
<evidence type="ECO:0000313" key="14">
    <source>
        <dbReference type="Proteomes" id="UP000749293"/>
    </source>
</evidence>
<dbReference type="GO" id="GO:0016874">
    <property type="term" value="F:ligase activity"/>
    <property type="evidence" value="ECO:0007669"/>
    <property type="project" value="UniProtKB-KW"/>
</dbReference>
<evidence type="ECO:0000256" key="3">
    <source>
        <dbReference type="ARBA" id="ARBA00022679"/>
    </source>
</evidence>
<feature type="compositionally biased region" description="Low complexity" evidence="9">
    <location>
        <begin position="488"/>
        <end position="502"/>
    </location>
</feature>
<keyword evidence="3" id="KW-0808">Transferase</keyword>
<feature type="domain" description="SAP" evidence="10">
    <location>
        <begin position="33"/>
        <end position="67"/>
    </location>
</feature>
<dbReference type="CDD" id="cd16792">
    <property type="entry name" value="SP-RING_Siz-like"/>
    <property type="match status" value="1"/>
</dbReference>
<protein>
    <submittedName>
        <fullName evidence="13">E3 SUMO-protein ligase PIAS1</fullName>
    </submittedName>
</protein>
<evidence type="ECO:0000256" key="6">
    <source>
        <dbReference type="ARBA" id="ARBA00022786"/>
    </source>
</evidence>
<evidence type="ECO:0000256" key="5">
    <source>
        <dbReference type="ARBA" id="ARBA00022771"/>
    </source>
</evidence>
<accession>A0A9P5D1Z1</accession>
<gene>
    <name evidence="13" type="ORF">GMORB2_3091</name>
</gene>
<dbReference type="EMBL" id="JAANYQ010000017">
    <property type="protein sequence ID" value="KAF4120290.1"/>
    <property type="molecule type" value="Genomic_DNA"/>
</dbReference>
<evidence type="ECO:0000313" key="13">
    <source>
        <dbReference type="EMBL" id="KAF4120290.1"/>
    </source>
</evidence>
<feature type="domain" description="PINIT" evidence="12">
    <location>
        <begin position="139"/>
        <end position="287"/>
    </location>
</feature>
<dbReference type="PROSITE" id="PS51466">
    <property type="entry name" value="PINIT"/>
    <property type="match status" value="1"/>
</dbReference>
<dbReference type="GO" id="GO:0061665">
    <property type="term" value="F:SUMO ligase activity"/>
    <property type="evidence" value="ECO:0007669"/>
    <property type="project" value="TreeGrafter"/>
</dbReference>
<comment type="similarity">
    <text evidence="2">Belongs to the PIAS family.</text>
</comment>
<feature type="region of interest" description="Disordered" evidence="9">
    <location>
        <begin position="92"/>
        <end position="146"/>
    </location>
</feature>
<reference evidence="13" key="1">
    <citation type="submission" date="2020-03" db="EMBL/GenBank/DDBJ databases">
        <title>Site-based positive gene gene selection in Geosmithia morbida across the United States reveals a broad range of putative effectors and factors for local host and environmental adapation.</title>
        <authorList>
            <person name="Onufrak A."/>
            <person name="Murdoch R.W."/>
            <person name="Gazis R."/>
            <person name="Huff M."/>
            <person name="Staton M."/>
            <person name="Klingeman W."/>
            <person name="Hadziabdic D."/>
        </authorList>
    </citation>
    <scope>NUCLEOTIDE SEQUENCE</scope>
    <source>
        <strain evidence="13">1262</strain>
    </source>
</reference>
<dbReference type="GO" id="GO:0016925">
    <property type="term" value="P:protein sumoylation"/>
    <property type="evidence" value="ECO:0007669"/>
    <property type="project" value="TreeGrafter"/>
</dbReference>
<dbReference type="OrthoDB" id="28127at2759"/>
<sequence length="568" mass="61380">MAMAFPTPASAPQPVTSGIDLREMEDLIRRVRGTQLYNRQLSSICQVNGLKSTGVKADLQRRITDLVQETYNNNEVSRYQQVRHSILNAIPKRQSPQGPANGFGASQVPATPGMKVPGGSSVGTNGHAAQGTMGGGPARGSAPDSSTGGLIFHSSPFYSVEMTVTSIYTCPIMTQHRNSIHMTVRLSDSPALQKCVDDCSYRVMLFCAGEATGVQHVAFPHQSEIKINGGEFKANLRGLKNKPGSTRPVDITSALRLRSSYTNNIEFTYALTAKVKSVPDLVAVISTRQRIPKESVISESKFCGLFLAATIYSLTGGVREIVNKKAMDPDVVAVSQVLSLRCPLTYMRLDVPCRGTQCSHIQCFDSTSYLQLQEQGPQWTCPICSKSVPFEQLAVDEYVKDILQKTGKDVESVIIEPNGRWSLKPEDDNHARSRSSKNNNNNNNNSSSGNGAGDDYGDDDDDELEISEVGFVGGVGSNSSSARRVDSTPKSTSTPSQSFTTPNRTSGADGLSSRPYGPTSAKRPAPAVIDLTISSDEDDEPDRRPAKRQNRGTNGYSGNMDFLADATF</sequence>
<dbReference type="InterPro" id="IPR013083">
    <property type="entry name" value="Znf_RING/FYVE/PHD"/>
</dbReference>
<evidence type="ECO:0000256" key="1">
    <source>
        <dbReference type="ARBA" id="ARBA00004718"/>
    </source>
</evidence>
<feature type="region of interest" description="Disordered" evidence="9">
    <location>
        <begin position="420"/>
        <end position="568"/>
    </location>
</feature>
<keyword evidence="5 8" id="KW-0863">Zinc-finger</keyword>
<dbReference type="Proteomes" id="UP000749293">
    <property type="component" value="Unassembled WGS sequence"/>
</dbReference>
<dbReference type="InterPro" id="IPR004181">
    <property type="entry name" value="Znf_MIZ"/>
</dbReference>